<dbReference type="GO" id="GO:0001558">
    <property type="term" value="P:regulation of cell growth"/>
    <property type="evidence" value="ECO:0007669"/>
    <property type="project" value="UniProtKB-ARBA"/>
</dbReference>
<feature type="compositionally biased region" description="Acidic residues" evidence="10">
    <location>
        <begin position="1393"/>
        <end position="1406"/>
    </location>
</feature>
<dbReference type="Gene3D" id="3.30.200.20">
    <property type="entry name" value="Phosphorylase Kinase, domain 1"/>
    <property type="match status" value="1"/>
</dbReference>
<feature type="region of interest" description="Disordered" evidence="10">
    <location>
        <begin position="915"/>
        <end position="959"/>
    </location>
</feature>
<evidence type="ECO:0000256" key="2">
    <source>
        <dbReference type="ARBA" id="ARBA00022527"/>
    </source>
</evidence>
<dbReference type="SUPFAM" id="SSF56112">
    <property type="entry name" value="Protein kinase-like (PK-like)"/>
    <property type="match status" value="1"/>
</dbReference>
<reference evidence="12 13" key="1">
    <citation type="journal article" date="2016" name="Fungal Biol.">
        <title>The genome of Xylona heveae provides a window into fungal endophytism.</title>
        <authorList>
            <person name="Gazis R."/>
            <person name="Kuo A."/>
            <person name="Riley R."/>
            <person name="LaButti K."/>
            <person name="Lipzen A."/>
            <person name="Lin J."/>
            <person name="Amirebrahimi M."/>
            <person name="Hesse C.N."/>
            <person name="Spatafora J.W."/>
            <person name="Henrissat B."/>
            <person name="Hainaut M."/>
            <person name="Grigoriev I.V."/>
            <person name="Hibbett D.S."/>
        </authorList>
    </citation>
    <scope>NUCLEOTIDE SEQUENCE [LARGE SCALE GENOMIC DNA]</scope>
    <source>
        <strain evidence="12 13">TC161</strain>
    </source>
</reference>
<accession>A0A165J6G7</accession>
<dbReference type="InterPro" id="IPR000719">
    <property type="entry name" value="Prot_kinase_dom"/>
</dbReference>
<dbReference type="EC" id="2.7.11.1" evidence="1"/>
<dbReference type="GO" id="GO:0005524">
    <property type="term" value="F:ATP binding"/>
    <property type="evidence" value="ECO:0007669"/>
    <property type="project" value="UniProtKB-UniRule"/>
</dbReference>
<comment type="catalytic activity">
    <reaction evidence="8">
        <text>L-seryl-[protein] + ATP = O-phospho-L-seryl-[protein] + ADP + H(+)</text>
        <dbReference type="Rhea" id="RHEA:17989"/>
        <dbReference type="Rhea" id="RHEA-COMP:9863"/>
        <dbReference type="Rhea" id="RHEA-COMP:11604"/>
        <dbReference type="ChEBI" id="CHEBI:15378"/>
        <dbReference type="ChEBI" id="CHEBI:29999"/>
        <dbReference type="ChEBI" id="CHEBI:30616"/>
        <dbReference type="ChEBI" id="CHEBI:83421"/>
        <dbReference type="ChEBI" id="CHEBI:456216"/>
        <dbReference type="EC" id="2.7.11.1"/>
    </reaction>
</comment>
<dbReference type="EMBL" id="KV407455">
    <property type="protein sequence ID" value="KZF25799.1"/>
    <property type="molecule type" value="Genomic_DNA"/>
</dbReference>
<feature type="compositionally biased region" description="Polar residues" evidence="10">
    <location>
        <begin position="802"/>
        <end position="811"/>
    </location>
</feature>
<evidence type="ECO:0000256" key="1">
    <source>
        <dbReference type="ARBA" id="ARBA00012513"/>
    </source>
</evidence>
<feature type="compositionally biased region" description="Low complexity" evidence="10">
    <location>
        <begin position="1324"/>
        <end position="1338"/>
    </location>
</feature>
<feature type="region of interest" description="Disordered" evidence="10">
    <location>
        <begin position="1243"/>
        <end position="1476"/>
    </location>
</feature>
<dbReference type="OMA" id="QAPKETH"/>
<dbReference type="InParanoid" id="A0A165J6G7"/>
<dbReference type="SMART" id="SM00220">
    <property type="entry name" value="S_TKc"/>
    <property type="match status" value="1"/>
</dbReference>
<dbReference type="OrthoDB" id="68483at2759"/>
<dbReference type="GO" id="GO:0042149">
    <property type="term" value="P:cellular response to glucose starvation"/>
    <property type="evidence" value="ECO:0007669"/>
    <property type="project" value="UniProtKB-ARBA"/>
</dbReference>
<dbReference type="FunFam" id="3.30.200.20:FF:000206">
    <property type="entry name" value="Serine/threonine-protein kinase Ssp1"/>
    <property type="match status" value="1"/>
</dbReference>
<dbReference type="PROSITE" id="PS00107">
    <property type="entry name" value="PROTEIN_KINASE_ATP"/>
    <property type="match status" value="1"/>
</dbReference>
<dbReference type="RefSeq" id="XP_018191354.1">
    <property type="nucleotide sequence ID" value="XM_018334831.1"/>
</dbReference>
<dbReference type="GO" id="GO:0007165">
    <property type="term" value="P:signal transduction"/>
    <property type="evidence" value="ECO:0007669"/>
    <property type="project" value="TreeGrafter"/>
</dbReference>
<keyword evidence="3" id="KW-0808">Transferase</keyword>
<sequence>MTNKDLSPRAERAEGHRTSPGQTRGLAPPMSSHAEHRVSGVPALTRLAPSSADDERLANKGSVEHDQRDLLAPSSAKLDQRSRSAEMREELWSLHRLRTKPRSRASSLSKHSPQSANPTPFGSPYASPYGSPYASANASANGSANASANVSANASTTSLHVVPEHAEAVISPIYSQVTSRDRSTPSNATAETLVPFPPSSFRSASASASGRHSRSPSPNPSIRQKSRDYPVYPNQALSVLQTQVYPRPYHPAPLWSRNSHHSLYSSDSGIGSPRHSREHGRSDARTAGNSPASSPGLFTPSLPPPHPAIGTTDEGHYSSPYLHWTHTQAPKETHVADVDIDPISGRKLINEYEIIDELGRGVHGKVKLGRNLNTGEEVAIKIVERYSKRRRLGKAGNPEDKVKKEVAILKKARHPNVVSLLEVIDDPAKKKVYIVLEFVALGEIQWRRKGLKEIVTVEKRRIERELRGVEDTPLYLAEEERIMREGQKRRRRQAKRQAQLQYPKQSNAEYWSLEYGGESEGEEEHDLRRPSVDSSADFHFGPPVVGSYASSQFSNPFRTEQDIGPLDSDNEDAPAPSRSRAPSNAVEPSSHSSSFAALEGTMYGAYASDQYRGRTPSVADSVISRMSSDIVRDTGDDDLAYVPCLTLTNARSVFRDTVLGLEYLHYQGIIHRDIKPANLLWTADRRVKISDFGVSYLGKPARDIDETDNRLNSAGELDEAVELAKTVGTPAFYAPELCHTDYTRPRPPVTSQIDVWALGVTLYAILFARLPFRAEDEFSLYKAICDDELVIPRRRLKAVDNRPTSRASSQARMAPRRPDKRLENELDYEPIDPDLHDLLERLLEKDPMKRITLKEVKHHQWVLRDIANPISWLEESDPSRQSHGRRIEVSKEEVADAVVPLTIMERMKSGMRRLGGALGIGKSSHSRRPGRESSTTSERLPSSSAASSSSKLSVDGRRMSMRGEESILSALKAAREEHQHGHSSATATPGITRADQPFFQGSLHSESTSAMPHGTPLPPDPAQKITGTPSRPFMPERAVSATGSMKTIKPAEVHSVQPSRPLSPVLPSTPVTVDSPTVTNISGIFGGAGRRLVKKMRSREPLAGDGLSGKREQSVDRLAISPEDPRAEPTIAFSNTLASGQLDTPPIPVSNSDQHVSPKSSVSGTNLLLPPNVSEVVEAPTSTSTNGPPLQRLSPSGAKRRSSSRRESNILRPIIIPSESSAEAIDRAHEQLYRRHQMQDAIDSDPHRSNLSLHPQRPVSELVNSCPPSPDDEIFIKGKGNDESRRESSSRSPPGSGPATRRLEHELLSSSEEQLTSGISQSTSFPSIPSVVSASSSVSEDDSSTQKEGVSPLILTDDTVTPPRQRGSGSRLSSPRSEDEAGYNGDHDHAVESDDEDENNGSDDDFLVMPTRKSGPERRRSLMTVSNAALSRRSIRRTSTSRRTSRSTSNGTVKKVVSNEEDIGHHDDSNRIEHAI</sequence>
<feature type="compositionally biased region" description="Low complexity" evidence="10">
    <location>
        <begin position="932"/>
        <end position="950"/>
    </location>
</feature>
<evidence type="ECO:0000313" key="13">
    <source>
        <dbReference type="Proteomes" id="UP000076632"/>
    </source>
</evidence>
<keyword evidence="2" id="KW-0723">Serine/threonine-protein kinase</keyword>
<feature type="compositionally biased region" description="Basic and acidic residues" evidence="10">
    <location>
        <begin position="78"/>
        <end position="93"/>
    </location>
</feature>
<protein>
    <recommendedName>
        <fullName evidence="1">non-specific serine/threonine protein kinase</fullName>
        <ecNumber evidence="1">2.7.11.1</ecNumber>
    </recommendedName>
</protein>
<feature type="compositionally biased region" description="Basic residues" evidence="10">
    <location>
        <begin position="1433"/>
        <end position="1445"/>
    </location>
</feature>
<feature type="compositionally biased region" description="Polar residues" evidence="10">
    <location>
        <begin position="176"/>
        <end position="190"/>
    </location>
</feature>
<feature type="compositionally biased region" description="Basic and acidic residues" evidence="10">
    <location>
        <begin position="53"/>
        <end position="69"/>
    </location>
</feature>
<keyword evidence="5 12" id="KW-0418">Kinase</keyword>
<evidence type="ECO:0000256" key="4">
    <source>
        <dbReference type="ARBA" id="ARBA00022741"/>
    </source>
</evidence>
<evidence type="ECO:0000313" key="12">
    <source>
        <dbReference type="EMBL" id="KZF25799.1"/>
    </source>
</evidence>
<feature type="compositionally biased region" description="Low complexity" evidence="10">
    <location>
        <begin position="1362"/>
        <end position="1375"/>
    </location>
</feature>
<gene>
    <name evidence="12" type="ORF">L228DRAFT_266248</name>
</gene>
<dbReference type="Pfam" id="PF00069">
    <property type="entry name" value="Pkinase"/>
    <property type="match status" value="2"/>
</dbReference>
<feature type="region of interest" description="Disordered" evidence="10">
    <location>
        <begin position="800"/>
        <end position="822"/>
    </location>
</feature>
<evidence type="ECO:0000256" key="3">
    <source>
        <dbReference type="ARBA" id="ARBA00022679"/>
    </source>
</evidence>
<feature type="compositionally biased region" description="Polar residues" evidence="10">
    <location>
        <begin position="104"/>
        <end position="120"/>
    </location>
</feature>
<feature type="domain" description="Protein kinase" evidence="11">
    <location>
        <begin position="352"/>
        <end position="862"/>
    </location>
</feature>
<feature type="region of interest" description="Disordered" evidence="10">
    <location>
        <begin position="1138"/>
        <end position="1215"/>
    </location>
</feature>
<dbReference type="Gene3D" id="1.10.510.10">
    <property type="entry name" value="Transferase(Phosphotransferase) domain 1"/>
    <property type="match status" value="1"/>
</dbReference>
<evidence type="ECO:0000256" key="6">
    <source>
        <dbReference type="ARBA" id="ARBA00022840"/>
    </source>
</evidence>
<evidence type="ECO:0000256" key="8">
    <source>
        <dbReference type="ARBA" id="ARBA00048679"/>
    </source>
</evidence>
<evidence type="ECO:0000256" key="7">
    <source>
        <dbReference type="ARBA" id="ARBA00047899"/>
    </source>
</evidence>
<dbReference type="STRING" id="1328760.A0A165J6G7"/>
<dbReference type="PANTHER" id="PTHR43895:SF152">
    <property type="entry name" value="SERINE_THREONINE-PROTEIN KINASE TOS3"/>
    <property type="match status" value="1"/>
</dbReference>
<feature type="compositionally biased region" description="Polar residues" evidence="10">
    <location>
        <begin position="1149"/>
        <end position="1166"/>
    </location>
</feature>
<feature type="binding site" evidence="9">
    <location>
        <position position="381"/>
    </location>
    <ligand>
        <name>ATP</name>
        <dbReference type="ChEBI" id="CHEBI:30616"/>
    </ligand>
</feature>
<dbReference type="PANTHER" id="PTHR43895">
    <property type="entry name" value="CALCIUM/CALMODULIN-DEPENDENT PROTEIN KINASE KINASE-RELATED"/>
    <property type="match status" value="1"/>
</dbReference>
<evidence type="ECO:0000256" key="5">
    <source>
        <dbReference type="ARBA" id="ARBA00022777"/>
    </source>
</evidence>
<dbReference type="Proteomes" id="UP000076632">
    <property type="component" value="Unassembled WGS sequence"/>
</dbReference>
<name>A0A165J6G7_XYLHT</name>
<feature type="compositionally biased region" description="Polar residues" evidence="10">
    <location>
        <begin position="580"/>
        <end position="592"/>
    </location>
</feature>
<dbReference type="FunFam" id="1.10.510.10:FF:000614">
    <property type="entry name" value="Serine/threonine protein kinase, putative"/>
    <property type="match status" value="1"/>
</dbReference>
<proteinExistence type="predicted"/>
<feature type="region of interest" description="Disordered" evidence="10">
    <location>
        <begin position="176"/>
        <end position="228"/>
    </location>
</feature>
<feature type="compositionally biased region" description="Low complexity" evidence="10">
    <location>
        <begin position="199"/>
        <end position="210"/>
    </location>
</feature>
<dbReference type="GeneID" id="28899968"/>
<keyword evidence="4 9" id="KW-0547">Nucleotide-binding</keyword>
<evidence type="ECO:0000259" key="11">
    <source>
        <dbReference type="PROSITE" id="PS50011"/>
    </source>
</evidence>
<organism evidence="12 13">
    <name type="scientific">Xylona heveae (strain CBS 132557 / TC161)</name>
    <dbReference type="NCBI Taxonomy" id="1328760"/>
    <lineage>
        <taxon>Eukaryota</taxon>
        <taxon>Fungi</taxon>
        <taxon>Dikarya</taxon>
        <taxon>Ascomycota</taxon>
        <taxon>Pezizomycotina</taxon>
        <taxon>Xylonomycetes</taxon>
        <taxon>Xylonales</taxon>
        <taxon>Xylonaceae</taxon>
        <taxon>Xylona</taxon>
    </lineage>
</organism>
<feature type="compositionally biased region" description="Polar residues" evidence="10">
    <location>
        <begin position="548"/>
        <end position="558"/>
    </location>
</feature>
<dbReference type="CDD" id="cd14008">
    <property type="entry name" value="STKc_LKB1_CaMKK"/>
    <property type="match status" value="1"/>
</dbReference>
<evidence type="ECO:0000256" key="9">
    <source>
        <dbReference type="PROSITE-ProRule" id="PRU10141"/>
    </source>
</evidence>
<dbReference type="InterPro" id="IPR011009">
    <property type="entry name" value="Kinase-like_dom_sf"/>
</dbReference>
<feature type="compositionally biased region" description="Low complexity" evidence="10">
    <location>
        <begin position="122"/>
        <end position="155"/>
    </location>
</feature>
<dbReference type="GO" id="GO:0004674">
    <property type="term" value="F:protein serine/threonine kinase activity"/>
    <property type="evidence" value="ECO:0007669"/>
    <property type="project" value="UniProtKB-KW"/>
</dbReference>
<keyword evidence="6 9" id="KW-0067">ATP-binding</keyword>
<feature type="compositionally biased region" description="Basic and acidic residues" evidence="10">
    <location>
        <begin position="1"/>
        <end position="17"/>
    </location>
</feature>
<comment type="catalytic activity">
    <reaction evidence="7">
        <text>L-threonyl-[protein] + ATP = O-phospho-L-threonyl-[protein] + ADP + H(+)</text>
        <dbReference type="Rhea" id="RHEA:46608"/>
        <dbReference type="Rhea" id="RHEA-COMP:11060"/>
        <dbReference type="Rhea" id="RHEA-COMP:11605"/>
        <dbReference type="ChEBI" id="CHEBI:15378"/>
        <dbReference type="ChEBI" id="CHEBI:30013"/>
        <dbReference type="ChEBI" id="CHEBI:30616"/>
        <dbReference type="ChEBI" id="CHEBI:61977"/>
        <dbReference type="ChEBI" id="CHEBI:456216"/>
        <dbReference type="EC" id="2.7.11.1"/>
    </reaction>
</comment>
<feature type="region of interest" description="Disordered" evidence="10">
    <location>
        <begin position="262"/>
        <end position="319"/>
    </location>
</feature>
<keyword evidence="13" id="KW-1185">Reference proteome</keyword>
<feature type="region of interest" description="Disordered" evidence="10">
    <location>
        <begin position="516"/>
        <end position="592"/>
    </location>
</feature>
<dbReference type="InterPro" id="IPR017441">
    <property type="entry name" value="Protein_kinase_ATP_BS"/>
</dbReference>
<feature type="compositionally biased region" description="Basic and acidic residues" evidence="10">
    <location>
        <begin position="1462"/>
        <end position="1476"/>
    </location>
</feature>
<feature type="compositionally biased region" description="Low complexity" evidence="10">
    <location>
        <begin position="1308"/>
        <end position="1317"/>
    </location>
</feature>
<dbReference type="PROSITE" id="PS50011">
    <property type="entry name" value="PROTEIN_KINASE_DOM"/>
    <property type="match status" value="1"/>
</dbReference>
<evidence type="ECO:0000256" key="10">
    <source>
        <dbReference type="SAM" id="MobiDB-lite"/>
    </source>
</evidence>
<feature type="compositionally biased region" description="Basic and acidic residues" evidence="10">
    <location>
        <begin position="1274"/>
        <end position="1289"/>
    </location>
</feature>
<feature type="region of interest" description="Disordered" evidence="10">
    <location>
        <begin position="1"/>
        <end position="156"/>
    </location>
</feature>